<dbReference type="GO" id="GO:0016740">
    <property type="term" value="F:transferase activity"/>
    <property type="evidence" value="ECO:0007669"/>
    <property type="project" value="UniProtKB-KW"/>
</dbReference>
<gene>
    <name evidence="2" type="ORF">HGQ17_00680</name>
</gene>
<dbReference type="SUPFAM" id="SSF53448">
    <property type="entry name" value="Nucleotide-diphospho-sugar transferases"/>
    <property type="match status" value="1"/>
</dbReference>
<dbReference type="Proteomes" id="UP000523139">
    <property type="component" value="Unassembled WGS sequence"/>
</dbReference>
<dbReference type="Gene3D" id="3.90.550.10">
    <property type="entry name" value="Spore Coat Polysaccharide Biosynthesis Protein SpsA, Chain A"/>
    <property type="match status" value="1"/>
</dbReference>
<sequence>MADSDRSNLSPSEFSTVQQQAHAAVQAHGLKLSVIIPVFNNGEHLRTRAFPSLVKSPHFQQMHILLIDDGSTYRQTQEAVTELASSHPNVTAFLHAPGGSGSASRPRNTGLQLSFTDYVGYLDPDDEIHGSGPWLLAQRLEETAAAQFAIGEELRITDEGSKQISQAKKYAPLLGEDGLHHIDATALRRIGFLPASIEATVYRTQWLKAQQLEQVPGAAGQDSLFFLQAMHAADTFLMVDQPVYTYYANVPGSMVNAIDAGYFRKALIREKAQVQWLQEAGLFEDFMEYRFEHFFVTWYLKKLKLVPKQQRRESAQLLREIAAVYVGSPPSRHSWGHPPAMAFFRSPGVPSEEGFELWTRPLRQKLHRAKHAAKNRAGRTLRK</sequence>
<feature type="domain" description="Glycosyltransferase 2-like" evidence="1">
    <location>
        <begin position="33"/>
        <end position="140"/>
    </location>
</feature>
<organism evidence="2 3">
    <name type="scientific">Nesterenkonia sedimenti</name>
    <dbReference type="NCBI Taxonomy" id="1463632"/>
    <lineage>
        <taxon>Bacteria</taxon>
        <taxon>Bacillati</taxon>
        <taxon>Actinomycetota</taxon>
        <taxon>Actinomycetes</taxon>
        <taxon>Micrococcales</taxon>
        <taxon>Micrococcaceae</taxon>
        <taxon>Nesterenkonia</taxon>
    </lineage>
</organism>
<reference evidence="2 3" key="1">
    <citation type="submission" date="2020-04" db="EMBL/GenBank/DDBJ databases">
        <title>Nesterenkonia sp. nov., isolated from marine sediment.</title>
        <authorList>
            <person name="Zhang G."/>
        </authorList>
    </citation>
    <scope>NUCLEOTIDE SEQUENCE [LARGE SCALE GENOMIC DNA]</scope>
    <source>
        <strain evidence="2 3">MY13</strain>
    </source>
</reference>
<protein>
    <submittedName>
        <fullName evidence="2">Glycosyltransferase family 2 protein</fullName>
    </submittedName>
</protein>
<dbReference type="RefSeq" id="WP_168886047.1">
    <property type="nucleotide sequence ID" value="NZ_JABAHY010000001.1"/>
</dbReference>
<dbReference type="InterPro" id="IPR029044">
    <property type="entry name" value="Nucleotide-diphossugar_trans"/>
</dbReference>
<evidence type="ECO:0000259" key="1">
    <source>
        <dbReference type="Pfam" id="PF00535"/>
    </source>
</evidence>
<accession>A0A7X8YCK6</accession>
<evidence type="ECO:0000313" key="3">
    <source>
        <dbReference type="Proteomes" id="UP000523139"/>
    </source>
</evidence>
<keyword evidence="2" id="KW-0808">Transferase</keyword>
<comment type="caution">
    <text evidence="2">The sequence shown here is derived from an EMBL/GenBank/DDBJ whole genome shotgun (WGS) entry which is preliminary data.</text>
</comment>
<keyword evidence="3" id="KW-1185">Reference proteome</keyword>
<name>A0A7X8YCK6_9MICC</name>
<dbReference type="InterPro" id="IPR001173">
    <property type="entry name" value="Glyco_trans_2-like"/>
</dbReference>
<dbReference type="EMBL" id="JABAHY010000001">
    <property type="protein sequence ID" value="NLS08545.1"/>
    <property type="molecule type" value="Genomic_DNA"/>
</dbReference>
<evidence type="ECO:0000313" key="2">
    <source>
        <dbReference type="EMBL" id="NLS08545.1"/>
    </source>
</evidence>
<dbReference type="AlphaFoldDB" id="A0A7X8YCK6"/>
<proteinExistence type="predicted"/>
<dbReference type="Pfam" id="PF00535">
    <property type="entry name" value="Glycos_transf_2"/>
    <property type="match status" value="1"/>
</dbReference>
<dbReference type="CDD" id="cd00761">
    <property type="entry name" value="Glyco_tranf_GTA_type"/>
    <property type="match status" value="1"/>
</dbReference>